<dbReference type="AlphaFoldDB" id="A0A074Z0I6"/>
<dbReference type="GeneID" id="20325159"/>
<dbReference type="EMBL" id="KL597055">
    <property type="protein sequence ID" value="KER20458.1"/>
    <property type="molecule type" value="Genomic_DNA"/>
</dbReference>
<dbReference type="RefSeq" id="XP_009175788.1">
    <property type="nucleotide sequence ID" value="XM_009177524.1"/>
</dbReference>
<reference evidence="1 2" key="1">
    <citation type="submission" date="2013-11" db="EMBL/GenBank/DDBJ databases">
        <title>Opisthorchis viverrini - life in the bile duct.</title>
        <authorList>
            <person name="Young N.D."/>
            <person name="Nagarajan N."/>
            <person name="Lin S.J."/>
            <person name="Korhonen P.K."/>
            <person name="Jex A.R."/>
            <person name="Hall R.S."/>
            <person name="Safavi-Hemami H."/>
            <person name="Kaewkong W."/>
            <person name="Bertrand D."/>
            <person name="Gao S."/>
            <person name="Seet Q."/>
            <person name="Wongkham S."/>
            <person name="Teh B.T."/>
            <person name="Wongkham C."/>
            <person name="Intapan P.M."/>
            <person name="Maleewong W."/>
            <person name="Yang X."/>
            <person name="Hu M."/>
            <person name="Wang Z."/>
            <person name="Hofmann A."/>
            <person name="Sternberg P.W."/>
            <person name="Tan P."/>
            <person name="Wang J."/>
            <person name="Gasser R.B."/>
        </authorList>
    </citation>
    <scope>NUCLEOTIDE SEQUENCE [LARGE SCALE GENOMIC DNA]</scope>
</reference>
<evidence type="ECO:0000313" key="2">
    <source>
        <dbReference type="Proteomes" id="UP000054324"/>
    </source>
</evidence>
<accession>A0A074Z0I6</accession>
<dbReference type="KEGG" id="ovi:T265_10991"/>
<sequence>MKDFVCVTYVRFDVHTEVCSLVRNSATMREVTCSSASVSWCKNWELRTTGHINRSHSRIHRGHSSLRTSHIVSMNWKQVQVLPPLLVSITATSPIPVSLVSSSTKACLPDCDSNFKASPLTSREVKFSSSRMPFRT</sequence>
<organism evidence="1 2">
    <name type="scientific">Opisthorchis viverrini</name>
    <name type="common">Southeast Asian liver fluke</name>
    <dbReference type="NCBI Taxonomy" id="6198"/>
    <lineage>
        <taxon>Eukaryota</taxon>
        <taxon>Metazoa</taxon>
        <taxon>Spiralia</taxon>
        <taxon>Lophotrochozoa</taxon>
        <taxon>Platyhelminthes</taxon>
        <taxon>Trematoda</taxon>
        <taxon>Digenea</taxon>
        <taxon>Opisthorchiida</taxon>
        <taxon>Opisthorchiata</taxon>
        <taxon>Opisthorchiidae</taxon>
        <taxon>Opisthorchis</taxon>
    </lineage>
</organism>
<protein>
    <submittedName>
        <fullName evidence="1">Uncharacterized protein</fullName>
    </submittedName>
</protein>
<dbReference type="CTD" id="20325159"/>
<gene>
    <name evidence="1" type="ORF">T265_10991</name>
</gene>
<dbReference type="Proteomes" id="UP000054324">
    <property type="component" value="Unassembled WGS sequence"/>
</dbReference>
<keyword evidence="2" id="KW-1185">Reference proteome</keyword>
<proteinExistence type="predicted"/>
<name>A0A074Z0I6_OPIVI</name>
<evidence type="ECO:0000313" key="1">
    <source>
        <dbReference type="EMBL" id="KER20458.1"/>
    </source>
</evidence>